<keyword evidence="3" id="KW-0482">Metalloprotease</keyword>
<dbReference type="GO" id="GO:0006508">
    <property type="term" value="P:proteolysis"/>
    <property type="evidence" value="ECO:0007669"/>
    <property type="project" value="UniProtKB-KW"/>
</dbReference>
<keyword evidence="1" id="KW-1133">Transmembrane helix</keyword>
<gene>
    <name evidence="3" type="ORF">CKF48_08505</name>
</gene>
<feature type="transmembrane region" description="Helical" evidence="1">
    <location>
        <begin position="110"/>
        <end position="129"/>
    </location>
</feature>
<evidence type="ECO:0000313" key="4">
    <source>
        <dbReference type="Proteomes" id="UP000215137"/>
    </source>
</evidence>
<keyword evidence="3" id="KW-0645">Protease</keyword>
<keyword evidence="4" id="KW-1185">Reference proteome</keyword>
<dbReference type="PANTHER" id="PTHR36435">
    <property type="entry name" value="SLR1288 PROTEIN"/>
    <property type="match status" value="1"/>
</dbReference>
<evidence type="ECO:0000313" key="3">
    <source>
        <dbReference type="EMBL" id="ASV69988.1"/>
    </source>
</evidence>
<accession>A0A248TP31</accession>
<feature type="transmembrane region" description="Helical" evidence="1">
    <location>
        <begin position="69"/>
        <end position="90"/>
    </location>
</feature>
<dbReference type="OrthoDB" id="9782250at2"/>
<evidence type="ECO:0000256" key="1">
    <source>
        <dbReference type="SAM" id="Phobius"/>
    </source>
</evidence>
<feature type="transmembrane region" description="Helical" evidence="1">
    <location>
        <begin position="190"/>
        <end position="210"/>
    </location>
</feature>
<feature type="domain" description="CAAX prenyl protease 2/Lysostaphin resistance protein A-like" evidence="2">
    <location>
        <begin position="115"/>
        <end position="202"/>
    </location>
</feature>
<dbReference type="Proteomes" id="UP000215137">
    <property type="component" value="Chromosome"/>
</dbReference>
<proteinExistence type="predicted"/>
<name>A0A248TP31_9BACI</name>
<keyword evidence="3" id="KW-0378">Hydrolase</keyword>
<dbReference type="GO" id="GO:0004175">
    <property type="term" value="F:endopeptidase activity"/>
    <property type="evidence" value="ECO:0007669"/>
    <property type="project" value="UniProtKB-ARBA"/>
</dbReference>
<organism evidence="3 4">
    <name type="scientific">Cytobacillus kochii</name>
    <dbReference type="NCBI Taxonomy" id="859143"/>
    <lineage>
        <taxon>Bacteria</taxon>
        <taxon>Bacillati</taxon>
        <taxon>Bacillota</taxon>
        <taxon>Bacilli</taxon>
        <taxon>Bacillales</taxon>
        <taxon>Bacillaceae</taxon>
        <taxon>Cytobacillus</taxon>
    </lineage>
</organism>
<dbReference type="GO" id="GO:0008237">
    <property type="term" value="F:metallopeptidase activity"/>
    <property type="evidence" value="ECO:0007669"/>
    <property type="project" value="UniProtKB-KW"/>
</dbReference>
<keyword evidence="1" id="KW-0472">Membrane</keyword>
<sequence>MFVFIIVPIFIENWAQDLLQRLFQNDLYAGTLTGLIMAIAFTVALYYITIKSYGLNWQSLGLKSFAKSYWLPIIGWTFFLIVGSGLLVILMDLFGVGVENKKTASLTAELNGFTILIAFISAAIVSPIYEEILYRGFIYKWFRTKCNIGLSMLISSTIFTVVHLPTYNTLPVNFFSGLIFAWTYEKTGSIYPAMIIHSVFNGLAILLIAFT</sequence>
<feature type="transmembrane region" description="Helical" evidence="1">
    <location>
        <begin position="27"/>
        <end position="48"/>
    </location>
</feature>
<keyword evidence="1" id="KW-0812">Transmembrane</keyword>
<dbReference type="AlphaFoldDB" id="A0A248TP31"/>
<dbReference type="Pfam" id="PF02517">
    <property type="entry name" value="Rce1-like"/>
    <property type="match status" value="1"/>
</dbReference>
<evidence type="ECO:0000259" key="2">
    <source>
        <dbReference type="Pfam" id="PF02517"/>
    </source>
</evidence>
<dbReference type="InterPro" id="IPR003675">
    <property type="entry name" value="Rce1/LyrA-like_dom"/>
</dbReference>
<reference evidence="3 4" key="1">
    <citation type="submission" date="2017-08" db="EMBL/GenBank/DDBJ databases">
        <title>Complete Genome Sequence of Bacillus kochii Oregon-R-modENCODE STRAIN BDGP4, isolated from Drosophila melanogaster gut.</title>
        <authorList>
            <person name="Wan K.H."/>
            <person name="Yu C."/>
            <person name="Park S."/>
            <person name="Hammonds A.S."/>
            <person name="Booth B.W."/>
            <person name="Celniker S.E."/>
        </authorList>
    </citation>
    <scope>NUCLEOTIDE SEQUENCE [LARGE SCALE GENOMIC DNA]</scope>
    <source>
        <strain evidence="3 4">BDGP4</strain>
    </source>
</reference>
<feature type="transmembrane region" description="Helical" evidence="1">
    <location>
        <begin position="150"/>
        <end position="170"/>
    </location>
</feature>
<dbReference type="GO" id="GO:0080120">
    <property type="term" value="P:CAAX-box protein maturation"/>
    <property type="evidence" value="ECO:0007669"/>
    <property type="project" value="UniProtKB-ARBA"/>
</dbReference>
<dbReference type="KEGG" id="bko:CKF48_08505"/>
<dbReference type="EMBL" id="CP022983">
    <property type="protein sequence ID" value="ASV69988.1"/>
    <property type="molecule type" value="Genomic_DNA"/>
</dbReference>
<dbReference type="PANTHER" id="PTHR36435:SF1">
    <property type="entry name" value="CAAX AMINO TERMINAL PROTEASE FAMILY PROTEIN"/>
    <property type="match status" value="1"/>
</dbReference>
<dbReference type="InterPro" id="IPR052710">
    <property type="entry name" value="CAAX_protease"/>
</dbReference>
<protein>
    <submittedName>
        <fullName evidence="3">CPBP family intramembrane metalloprotease</fullName>
    </submittedName>
</protein>